<reference evidence="1" key="1">
    <citation type="submission" date="2020-05" db="EMBL/GenBank/DDBJ databases">
        <title>Fertoebacter nigrum gen. nov., sp. nov., a new member of the family Rhodobacteraceae.</title>
        <authorList>
            <person name="Szuroczki S."/>
            <person name="Abbaszade G."/>
            <person name="Buni D."/>
            <person name="Schumann P."/>
            <person name="Toth E."/>
        </authorList>
    </citation>
    <scope>NUCLEOTIDE SEQUENCE</scope>
    <source>
        <strain evidence="1">RG-N-1a</strain>
    </source>
</reference>
<keyword evidence="2" id="KW-1185">Reference proteome</keyword>
<organism evidence="1 2">
    <name type="scientific">Fertoeibacter niger</name>
    <dbReference type="NCBI Taxonomy" id="2656921"/>
    <lineage>
        <taxon>Bacteria</taxon>
        <taxon>Pseudomonadati</taxon>
        <taxon>Pseudomonadota</taxon>
        <taxon>Alphaproteobacteria</taxon>
        <taxon>Rhodobacterales</taxon>
        <taxon>Paracoccaceae</taxon>
        <taxon>Fertoeibacter</taxon>
    </lineage>
</organism>
<evidence type="ECO:0000313" key="2">
    <source>
        <dbReference type="Proteomes" id="UP000484076"/>
    </source>
</evidence>
<dbReference type="EMBL" id="WHUT02000017">
    <property type="protein sequence ID" value="NUB46599.1"/>
    <property type="molecule type" value="Genomic_DNA"/>
</dbReference>
<dbReference type="PANTHER" id="PTHR23416">
    <property type="entry name" value="SIALIC ACID SYNTHASE-RELATED"/>
    <property type="match status" value="1"/>
</dbReference>
<comment type="caution">
    <text evidence="1">The sequence shown here is derived from an EMBL/GenBank/DDBJ whole genome shotgun (WGS) entry which is preliminary data.</text>
</comment>
<dbReference type="InterPro" id="IPR051159">
    <property type="entry name" value="Hexapeptide_acetyltransf"/>
</dbReference>
<evidence type="ECO:0008006" key="3">
    <source>
        <dbReference type="Google" id="ProtNLM"/>
    </source>
</evidence>
<protein>
    <recommendedName>
        <fullName evidence="3">Acyltransferase</fullName>
    </recommendedName>
</protein>
<dbReference type="RefSeq" id="WP_152828620.1">
    <property type="nucleotide sequence ID" value="NZ_WHUT02000017.1"/>
</dbReference>
<dbReference type="Gene3D" id="2.160.10.10">
    <property type="entry name" value="Hexapeptide repeat proteins"/>
    <property type="match status" value="1"/>
</dbReference>
<accession>A0A8X8GYH0</accession>
<evidence type="ECO:0000313" key="1">
    <source>
        <dbReference type="EMBL" id="NUB46599.1"/>
    </source>
</evidence>
<proteinExistence type="predicted"/>
<dbReference type="AlphaFoldDB" id="A0A8X8GYH0"/>
<dbReference type="InterPro" id="IPR011004">
    <property type="entry name" value="Trimer_LpxA-like_sf"/>
</dbReference>
<gene>
    <name evidence="1" type="ORF">GEU84_019585</name>
</gene>
<dbReference type="PANTHER" id="PTHR23416:SF78">
    <property type="entry name" value="LIPOPOLYSACCHARIDE BIOSYNTHESIS O-ACETYL TRANSFERASE WBBJ-RELATED"/>
    <property type="match status" value="1"/>
</dbReference>
<name>A0A8X8GYH0_9RHOB</name>
<dbReference type="Proteomes" id="UP000484076">
    <property type="component" value="Unassembled WGS sequence"/>
</dbReference>
<dbReference type="SUPFAM" id="SSF51161">
    <property type="entry name" value="Trimeric LpxA-like enzymes"/>
    <property type="match status" value="1"/>
</dbReference>
<sequence>MQADRLSELIEKFGVDLDVGRNYMPVGESDFLNSAKFEVTGGAGIFASGRFVARNLEVTLSGKGSAIFIAEGVNLYRTKFEIRGENNVVFIGPNARVKSVLFTTHGLGNTIALGGRVTWESGSAICGPGDQAILIGNGCMFSNSVMLRTDDGHGIFDRKSRERLNTPASVVIDRYVWLGNGSRCNKGVRIHEGTVLGGASIASGTLDAHCVYAGIPARKKRENIVWSRTGSYEDVPPVLLNEDEKPG</sequence>